<name>A0A0T5NYZ1_9RHOB</name>
<dbReference type="InterPro" id="IPR029063">
    <property type="entry name" value="SAM-dependent_MTases_sf"/>
</dbReference>
<evidence type="ECO:0000313" key="2">
    <source>
        <dbReference type="Proteomes" id="UP000051295"/>
    </source>
</evidence>
<proteinExistence type="predicted"/>
<dbReference type="EMBL" id="LAXJ01000003">
    <property type="protein sequence ID" value="KRS14105.1"/>
    <property type="molecule type" value="Genomic_DNA"/>
</dbReference>
<keyword evidence="2" id="KW-1185">Reference proteome</keyword>
<protein>
    <recommendedName>
        <fullName evidence="3">Class I SAM-dependent methyltransferase</fullName>
    </recommendedName>
</protein>
<dbReference type="PATRIC" id="fig|1641875.4.peg.3025"/>
<dbReference type="Proteomes" id="UP000051295">
    <property type="component" value="Unassembled WGS sequence"/>
</dbReference>
<evidence type="ECO:0008006" key="3">
    <source>
        <dbReference type="Google" id="ProtNLM"/>
    </source>
</evidence>
<accession>A0A0T5NYZ1</accession>
<evidence type="ECO:0000313" key="1">
    <source>
        <dbReference type="EMBL" id="KRS14105.1"/>
    </source>
</evidence>
<dbReference type="AlphaFoldDB" id="A0A0T5NYZ1"/>
<sequence length="256" mass="28713">MIRDGNAPVEEKINFDAYPRPHFAYGVHRAAMQAKALDIDAISVIEFGCAGGNGLLALEAMALEIGKDVGVRVDVYGFDIGEGLPKPLDYRDLPYAWKMEQFKMDVPKLEARLTTAQLVIGDVADTVEPFGQREDLAPVGFISFDLDFYSSTMAAFKIFDAESTKMLPRVYCYFDDIIGPDNELHCEYVGELLAIKDFNKSKSTKKIAQINGLSWKRYIPAPWNDSMFIMHAFEHPLYGVYIDTKVDMDLALEPTS</sequence>
<gene>
    <name evidence="1" type="ORF">XM53_05030</name>
</gene>
<reference evidence="1 2" key="1">
    <citation type="submission" date="2015-04" db="EMBL/GenBank/DDBJ databases">
        <title>The draft genome sequence of Roseovarius sp.R12b.</title>
        <authorList>
            <person name="Li G."/>
            <person name="Lai Q."/>
            <person name="Shao Z."/>
            <person name="Yan P."/>
        </authorList>
    </citation>
    <scope>NUCLEOTIDE SEQUENCE [LARGE SCALE GENOMIC DNA]</scope>
    <source>
        <strain evidence="1 2">R12B</strain>
    </source>
</reference>
<dbReference type="Gene3D" id="3.40.50.150">
    <property type="entry name" value="Vaccinia Virus protein VP39"/>
    <property type="match status" value="1"/>
</dbReference>
<comment type="caution">
    <text evidence="1">The sequence shown here is derived from an EMBL/GenBank/DDBJ whole genome shotgun (WGS) entry which is preliminary data.</text>
</comment>
<organism evidence="1 2">
    <name type="scientific">Roseovarius atlanticus</name>
    <dbReference type="NCBI Taxonomy" id="1641875"/>
    <lineage>
        <taxon>Bacteria</taxon>
        <taxon>Pseudomonadati</taxon>
        <taxon>Pseudomonadota</taxon>
        <taxon>Alphaproteobacteria</taxon>
        <taxon>Rhodobacterales</taxon>
        <taxon>Roseobacteraceae</taxon>
        <taxon>Roseovarius</taxon>
    </lineage>
</organism>